<feature type="domain" description="HAT C-terminal dimerisation" evidence="1">
    <location>
        <begin position="187"/>
        <end position="219"/>
    </location>
</feature>
<protein>
    <recommendedName>
        <fullName evidence="1">HAT C-terminal dimerisation domain-containing protein</fullName>
    </recommendedName>
</protein>
<sequence>MTSNAIDILQSTSIVTASLVLPVIGRLTYKLDAETPIKYGGEFVKLAVVELVAARETLWEQVESRFYNVLLDCKLEDFAVATFLDPRYKGLDFHNLERWKKGELTAGMIIDWARQAYEADCRPTKAAPASIVVVPAPPTKISKLVAFLEDSDDDEEGSARQDYADVEVVDEEQDEFALYLALATPPKSEDPLVWSSKNEGKLPNLARMARQFLAPPASTGGV</sequence>
<dbReference type="Proteomes" id="UP001190700">
    <property type="component" value="Unassembled WGS sequence"/>
</dbReference>
<dbReference type="SUPFAM" id="SSF53098">
    <property type="entry name" value="Ribonuclease H-like"/>
    <property type="match status" value="1"/>
</dbReference>
<dbReference type="InterPro" id="IPR012337">
    <property type="entry name" value="RNaseH-like_sf"/>
</dbReference>
<accession>A0AAE0C927</accession>
<gene>
    <name evidence="2" type="ORF">CYMTET_40475</name>
</gene>
<dbReference type="AlphaFoldDB" id="A0AAE0C927"/>
<dbReference type="EMBL" id="LGRX02026895">
    <property type="protein sequence ID" value="KAK3250139.1"/>
    <property type="molecule type" value="Genomic_DNA"/>
</dbReference>
<dbReference type="InterPro" id="IPR008906">
    <property type="entry name" value="HATC_C_dom"/>
</dbReference>
<keyword evidence="3" id="KW-1185">Reference proteome</keyword>
<evidence type="ECO:0000259" key="1">
    <source>
        <dbReference type="Pfam" id="PF05699"/>
    </source>
</evidence>
<proteinExistence type="predicted"/>
<comment type="caution">
    <text evidence="2">The sequence shown here is derived from an EMBL/GenBank/DDBJ whole genome shotgun (WGS) entry which is preliminary data.</text>
</comment>
<dbReference type="GO" id="GO:0046983">
    <property type="term" value="F:protein dimerization activity"/>
    <property type="evidence" value="ECO:0007669"/>
    <property type="project" value="InterPro"/>
</dbReference>
<dbReference type="Pfam" id="PF05699">
    <property type="entry name" value="Dimer_Tnp_hAT"/>
    <property type="match status" value="1"/>
</dbReference>
<evidence type="ECO:0000313" key="2">
    <source>
        <dbReference type="EMBL" id="KAK3250139.1"/>
    </source>
</evidence>
<organism evidence="2 3">
    <name type="scientific">Cymbomonas tetramitiformis</name>
    <dbReference type="NCBI Taxonomy" id="36881"/>
    <lineage>
        <taxon>Eukaryota</taxon>
        <taxon>Viridiplantae</taxon>
        <taxon>Chlorophyta</taxon>
        <taxon>Pyramimonadophyceae</taxon>
        <taxon>Pyramimonadales</taxon>
        <taxon>Pyramimonadaceae</taxon>
        <taxon>Cymbomonas</taxon>
    </lineage>
</organism>
<evidence type="ECO:0000313" key="3">
    <source>
        <dbReference type="Proteomes" id="UP001190700"/>
    </source>
</evidence>
<name>A0AAE0C927_9CHLO</name>
<reference evidence="2 3" key="1">
    <citation type="journal article" date="2015" name="Genome Biol. Evol.">
        <title>Comparative Genomics of a Bacterivorous Green Alga Reveals Evolutionary Causalities and Consequences of Phago-Mixotrophic Mode of Nutrition.</title>
        <authorList>
            <person name="Burns J.A."/>
            <person name="Paasch A."/>
            <person name="Narechania A."/>
            <person name="Kim E."/>
        </authorList>
    </citation>
    <scope>NUCLEOTIDE SEQUENCE [LARGE SCALE GENOMIC DNA]</scope>
    <source>
        <strain evidence="2 3">PLY_AMNH</strain>
    </source>
</reference>